<organism evidence="1 2">
    <name type="scientific">Brooklawnia propionicigenes</name>
    <dbReference type="NCBI Taxonomy" id="3041175"/>
    <lineage>
        <taxon>Bacteria</taxon>
        <taxon>Bacillati</taxon>
        <taxon>Actinomycetota</taxon>
        <taxon>Actinomycetes</taxon>
        <taxon>Propionibacteriales</taxon>
        <taxon>Propionibacteriaceae</taxon>
        <taxon>Brooklawnia</taxon>
    </lineage>
</organism>
<gene>
    <name evidence="1" type="ORF">brsh051_03630</name>
</gene>
<dbReference type="EMBL" id="AP028056">
    <property type="protein sequence ID" value="BEH01082.1"/>
    <property type="molecule type" value="Genomic_DNA"/>
</dbReference>
<dbReference type="RefSeq" id="WP_286267010.1">
    <property type="nucleotide sequence ID" value="NZ_AP028056.1"/>
</dbReference>
<reference evidence="1" key="1">
    <citation type="journal article" date="2024" name="Int. J. Syst. Evol. Microbiol.">
        <title>Brooklawnia propionicigenes sp. nov., a facultatively anaerobic, propionate-producing bacterium isolated from a methanogenic reactor treating waste from cattle farms.</title>
        <authorList>
            <person name="Akita Y."/>
            <person name="Ueki A."/>
            <person name="Tonouchi A."/>
            <person name="Sugawara Y."/>
            <person name="Honma S."/>
            <person name="Kaku N."/>
            <person name="Ueki K."/>
        </authorList>
    </citation>
    <scope>NUCLEOTIDE SEQUENCE</scope>
    <source>
        <strain evidence="1">SH051</strain>
    </source>
</reference>
<accession>A0AAN0K5X3</accession>
<name>A0AAN0K5X3_9ACTN</name>
<dbReference type="KEGG" id="broo:brsh051_03630"/>
<protein>
    <submittedName>
        <fullName evidence="1">Uncharacterized protein</fullName>
    </submittedName>
</protein>
<dbReference type="AlphaFoldDB" id="A0AAN0K5X3"/>
<evidence type="ECO:0000313" key="2">
    <source>
        <dbReference type="Proteomes" id="UP001431656"/>
    </source>
</evidence>
<sequence>MNTSHDDHPDPTVNPLVSEMLAAGKDQTTSIEGFVGKVEAGMVRIYANLGLNHYIEVPEAALVRVVEARDPKGPAVLILRRDVPITYVQTHHRAGISVSQSITTSIDALSAIDIGDVNAAHDCGCGPVPAQAMARQSGGGPEVSICTWSCQERALQCLARSGPLTSLWCYLNYGLCRVGCEIPPVIYV</sequence>
<proteinExistence type="predicted"/>
<keyword evidence="2" id="KW-1185">Reference proteome</keyword>
<dbReference type="Proteomes" id="UP001431656">
    <property type="component" value="Chromosome"/>
</dbReference>
<evidence type="ECO:0000313" key="1">
    <source>
        <dbReference type="EMBL" id="BEH01082.1"/>
    </source>
</evidence>